<gene>
    <name evidence="1" type="ORF">CFK41_17355</name>
</gene>
<dbReference type="EMBL" id="CP023564">
    <property type="protein sequence ID" value="ATG56352.1"/>
    <property type="molecule type" value="Genomic_DNA"/>
</dbReference>
<dbReference type="KEGG" id="bgg:CFK41_17355"/>
<organism evidence="1 2">
    <name type="scientific">Brachybacterium ginsengisoli</name>
    <dbReference type="NCBI Taxonomy" id="1331682"/>
    <lineage>
        <taxon>Bacteria</taxon>
        <taxon>Bacillati</taxon>
        <taxon>Actinomycetota</taxon>
        <taxon>Actinomycetes</taxon>
        <taxon>Micrococcales</taxon>
        <taxon>Dermabacteraceae</taxon>
        <taxon>Brachybacterium</taxon>
    </lineage>
</organism>
<sequence>MHAAAGRAPELCDDPARRHSLLGTSHLGELLEISDPDEISAVADMLHLATQVLPAPSQLTRSITQPECGHGSADLLLDGTLIEVKSRRGTQANSVLTGDTVRQLLGYVLSVPPELETEQPVTRAGWYLTRYGMLWDFPIEEIPSRVYGKPLNLANAREAFRRGVEPDEVS</sequence>
<reference evidence="1 2" key="1">
    <citation type="journal article" date="2014" name="Int. J. Syst. Evol. Microbiol.">
        <title>Brachybacterium ginsengisoli sp. nov., isolated from soil of a ginseng field.</title>
        <authorList>
            <person name="Hoang V.A."/>
            <person name="Kim Y.J."/>
            <person name="Nguyen N.L."/>
            <person name="Yang D.C."/>
        </authorList>
    </citation>
    <scope>NUCLEOTIDE SEQUENCE [LARGE SCALE GENOMIC DNA]</scope>
    <source>
        <strain evidence="1 2">DCY80</strain>
    </source>
</reference>
<dbReference type="AlphaFoldDB" id="A0A291H1S4"/>
<protein>
    <submittedName>
        <fullName evidence="1">Uncharacterized protein</fullName>
    </submittedName>
</protein>
<dbReference type="Proteomes" id="UP000217889">
    <property type="component" value="Chromosome"/>
</dbReference>
<keyword evidence="2" id="KW-1185">Reference proteome</keyword>
<accession>A0A291H1S4</accession>
<evidence type="ECO:0000313" key="2">
    <source>
        <dbReference type="Proteomes" id="UP000217889"/>
    </source>
</evidence>
<evidence type="ECO:0000313" key="1">
    <source>
        <dbReference type="EMBL" id="ATG56352.1"/>
    </source>
</evidence>
<name>A0A291H1S4_9MICO</name>
<proteinExistence type="predicted"/>